<evidence type="ECO:0000313" key="4">
    <source>
        <dbReference type="EnsemblFungi" id="PTTG_02698-t43_1-p1"/>
    </source>
</evidence>
<evidence type="ECO:0008006" key="6">
    <source>
        <dbReference type="Google" id="ProtNLM"/>
    </source>
</evidence>
<dbReference type="EMBL" id="ADAS02000057">
    <property type="protein sequence ID" value="OAV92949.1"/>
    <property type="molecule type" value="Genomic_DNA"/>
</dbReference>
<reference evidence="3" key="1">
    <citation type="submission" date="2009-11" db="EMBL/GenBank/DDBJ databases">
        <authorList>
            <consortium name="The Broad Institute Genome Sequencing Platform"/>
            <person name="Ward D."/>
            <person name="Feldgarden M."/>
            <person name="Earl A."/>
            <person name="Young S.K."/>
            <person name="Zeng Q."/>
            <person name="Koehrsen M."/>
            <person name="Alvarado L."/>
            <person name="Berlin A."/>
            <person name="Bochicchio J."/>
            <person name="Borenstein D."/>
            <person name="Chapman S.B."/>
            <person name="Chen Z."/>
            <person name="Engels R."/>
            <person name="Freedman E."/>
            <person name="Gellesch M."/>
            <person name="Goldberg J."/>
            <person name="Griggs A."/>
            <person name="Gujja S."/>
            <person name="Heilman E."/>
            <person name="Heiman D."/>
            <person name="Hepburn T."/>
            <person name="Howarth C."/>
            <person name="Jen D."/>
            <person name="Larson L."/>
            <person name="Lewis B."/>
            <person name="Mehta T."/>
            <person name="Park D."/>
            <person name="Pearson M."/>
            <person name="Roberts A."/>
            <person name="Saif S."/>
            <person name="Shea T."/>
            <person name="Shenoy N."/>
            <person name="Sisk P."/>
            <person name="Stolte C."/>
            <person name="Sykes S."/>
            <person name="Thomson T."/>
            <person name="Walk T."/>
            <person name="White J."/>
            <person name="Yandava C."/>
            <person name="Izard J."/>
            <person name="Baranova O.V."/>
            <person name="Blanton J.M."/>
            <person name="Tanner A.C."/>
            <person name="Dewhirst F.E."/>
            <person name="Haas B."/>
            <person name="Nusbaum C."/>
            <person name="Birren B."/>
        </authorList>
    </citation>
    <scope>NUCLEOTIDE SEQUENCE [LARGE SCALE GENOMIC DNA]</scope>
    <source>
        <strain evidence="3">1-1 BBBD Race 1</strain>
    </source>
</reference>
<name>A0A180GKG5_PUCT1</name>
<feature type="region of interest" description="Disordered" evidence="1">
    <location>
        <begin position="60"/>
        <end position="81"/>
    </location>
</feature>
<dbReference type="AlphaFoldDB" id="A0A180GKG5"/>
<reference evidence="4" key="4">
    <citation type="submission" date="2025-05" db="UniProtKB">
        <authorList>
            <consortium name="EnsemblFungi"/>
        </authorList>
    </citation>
    <scope>IDENTIFICATION</scope>
    <source>
        <strain evidence="4">isolate 1-1 / race 1 (BBBD)</strain>
    </source>
</reference>
<feature type="chain" id="PRO_5008110002" description="Secreted protein" evidence="2">
    <location>
        <begin position="21"/>
        <end position="122"/>
    </location>
</feature>
<evidence type="ECO:0000313" key="3">
    <source>
        <dbReference type="EMBL" id="OAV92949.1"/>
    </source>
</evidence>
<feature type="compositionally biased region" description="Basic residues" evidence="1">
    <location>
        <begin position="67"/>
        <end position="81"/>
    </location>
</feature>
<dbReference type="EnsemblFungi" id="PTTG_02698-t43_1">
    <property type="protein sequence ID" value="PTTG_02698-t43_1-p1"/>
    <property type="gene ID" value="PTTG_02698"/>
</dbReference>
<proteinExistence type="predicted"/>
<protein>
    <recommendedName>
        <fullName evidence="6">Secreted protein</fullName>
    </recommendedName>
</protein>
<reference evidence="3" key="2">
    <citation type="submission" date="2016-05" db="EMBL/GenBank/DDBJ databases">
        <title>Comparative analysis highlights variable genome content of wheat rusts and divergence of the mating loci.</title>
        <authorList>
            <person name="Cuomo C.A."/>
            <person name="Bakkeren G."/>
            <person name="Szabo L."/>
            <person name="Khalil H."/>
            <person name="Joly D."/>
            <person name="Goldberg J."/>
            <person name="Young S."/>
            <person name="Zeng Q."/>
            <person name="Fellers J."/>
        </authorList>
    </citation>
    <scope>NUCLEOTIDE SEQUENCE [LARGE SCALE GENOMIC DNA]</scope>
    <source>
        <strain evidence="3">1-1 BBBD Race 1</strain>
    </source>
</reference>
<evidence type="ECO:0000256" key="2">
    <source>
        <dbReference type="SAM" id="SignalP"/>
    </source>
</evidence>
<organism evidence="3">
    <name type="scientific">Puccinia triticina (isolate 1-1 / race 1 (BBBD))</name>
    <name type="common">Brown leaf rust fungus</name>
    <dbReference type="NCBI Taxonomy" id="630390"/>
    <lineage>
        <taxon>Eukaryota</taxon>
        <taxon>Fungi</taxon>
        <taxon>Dikarya</taxon>
        <taxon>Basidiomycota</taxon>
        <taxon>Pucciniomycotina</taxon>
        <taxon>Pucciniomycetes</taxon>
        <taxon>Pucciniales</taxon>
        <taxon>Pucciniaceae</taxon>
        <taxon>Puccinia</taxon>
    </lineage>
</organism>
<sequence>MLRFFALVFALMALCGVSTARPTSLPDLTKINMDHLTTIGGPELNEYSQDLTDDMPDVVANRDGSSHNHHHPSQHGSVHKVNHGEKYSSLEVAGAPVVINDIGLPAPHLEAHVDYRLPISIE</sequence>
<dbReference type="Proteomes" id="UP000005240">
    <property type="component" value="Unassembled WGS sequence"/>
</dbReference>
<keyword evidence="5" id="KW-1185">Reference proteome</keyword>
<dbReference type="OrthoDB" id="10589747at2759"/>
<evidence type="ECO:0000256" key="1">
    <source>
        <dbReference type="SAM" id="MobiDB-lite"/>
    </source>
</evidence>
<feature type="signal peptide" evidence="2">
    <location>
        <begin position="1"/>
        <end position="20"/>
    </location>
</feature>
<evidence type="ECO:0000313" key="5">
    <source>
        <dbReference type="Proteomes" id="UP000005240"/>
    </source>
</evidence>
<reference evidence="4 5" key="3">
    <citation type="journal article" date="2017" name="G3 (Bethesda)">
        <title>Comparative analysis highlights variable genome content of wheat rusts and divergence of the mating loci.</title>
        <authorList>
            <person name="Cuomo C.A."/>
            <person name="Bakkeren G."/>
            <person name="Khalil H.B."/>
            <person name="Panwar V."/>
            <person name="Joly D."/>
            <person name="Linning R."/>
            <person name="Sakthikumar S."/>
            <person name="Song X."/>
            <person name="Adiconis X."/>
            <person name="Fan L."/>
            <person name="Goldberg J.M."/>
            <person name="Levin J.Z."/>
            <person name="Young S."/>
            <person name="Zeng Q."/>
            <person name="Anikster Y."/>
            <person name="Bruce M."/>
            <person name="Wang M."/>
            <person name="Yin C."/>
            <person name="McCallum B."/>
            <person name="Szabo L.J."/>
            <person name="Hulbert S."/>
            <person name="Chen X."/>
            <person name="Fellers J.P."/>
        </authorList>
    </citation>
    <scope>NUCLEOTIDE SEQUENCE</scope>
    <source>
        <strain evidence="5">Isolate 1-1 / race 1 (BBBD)</strain>
        <strain evidence="4">isolate 1-1 / race 1 (BBBD)</strain>
    </source>
</reference>
<gene>
    <name evidence="3" type="ORF">PTTG_02698</name>
</gene>
<dbReference type="VEuPathDB" id="FungiDB:PTTG_02698"/>
<accession>A0A180GKG5</accession>
<keyword evidence="2" id="KW-0732">Signal</keyword>